<keyword evidence="5 11" id="KW-0812">Transmembrane</keyword>
<evidence type="ECO:0000313" key="14">
    <source>
        <dbReference type="Proteomes" id="UP000237682"/>
    </source>
</evidence>
<dbReference type="InterPro" id="IPR004387">
    <property type="entry name" value="Pept_M50_Zn"/>
</dbReference>
<evidence type="ECO:0000256" key="10">
    <source>
        <dbReference type="ARBA" id="ARBA00023136"/>
    </source>
</evidence>
<dbReference type="EMBL" id="PUEJ01000010">
    <property type="protein sequence ID" value="PRH85088.1"/>
    <property type="molecule type" value="Genomic_DNA"/>
</dbReference>
<evidence type="ECO:0000313" key="13">
    <source>
        <dbReference type="EMBL" id="PRH85088.1"/>
    </source>
</evidence>
<dbReference type="GO" id="GO:0006508">
    <property type="term" value="P:proteolysis"/>
    <property type="evidence" value="ECO:0007669"/>
    <property type="project" value="UniProtKB-KW"/>
</dbReference>
<dbReference type="PROSITE" id="PS50106">
    <property type="entry name" value="PDZ"/>
    <property type="match status" value="1"/>
</dbReference>
<keyword evidence="6" id="KW-0378">Hydrolase</keyword>
<dbReference type="InterPro" id="IPR041489">
    <property type="entry name" value="PDZ_6"/>
</dbReference>
<accession>A0A2S9Q6U6</accession>
<evidence type="ECO:0000256" key="9">
    <source>
        <dbReference type="ARBA" id="ARBA00023049"/>
    </source>
</evidence>
<evidence type="ECO:0000256" key="2">
    <source>
        <dbReference type="ARBA" id="ARBA00004141"/>
    </source>
</evidence>
<dbReference type="OrthoDB" id="9782003at2"/>
<evidence type="ECO:0000256" key="6">
    <source>
        <dbReference type="ARBA" id="ARBA00022801"/>
    </source>
</evidence>
<dbReference type="Proteomes" id="UP000237682">
    <property type="component" value="Unassembled WGS sequence"/>
</dbReference>
<keyword evidence="14" id="KW-1185">Reference proteome</keyword>
<dbReference type="InterPro" id="IPR001478">
    <property type="entry name" value="PDZ"/>
</dbReference>
<dbReference type="Pfam" id="PF17820">
    <property type="entry name" value="PDZ_6"/>
    <property type="match status" value="1"/>
</dbReference>
<dbReference type="PANTHER" id="PTHR42837">
    <property type="entry name" value="REGULATOR OF SIGMA-E PROTEASE RSEP"/>
    <property type="match status" value="1"/>
</dbReference>
<dbReference type="PANTHER" id="PTHR42837:SF2">
    <property type="entry name" value="MEMBRANE METALLOPROTEASE ARASP2, CHLOROPLASTIC-RELATED"/>
    <property type="match status" value="1"/>
</dbReference>
<evidence type="ECO:0000256" key="5">
    <source>
        <dbReference type="ARBA" id="ARBA00022692"/>
    </source>
</evidence>
<feature type="domain" description="PDZ" evidence="12">
    <location>
        <begin position="137"/>
        <end position="177"/>
    </location>
</feature>
<dbReference type="CDD" id="cd06163">
    <property type="entry name" value="S2P-M50_PDZ_RseP-like"/>
    <property type="match status" value="1"/>
</dbReference>
<comment type="caution">
    <text evidence="13">The sequence shown here is derived from an EMBL/GenBank/DDBJ whole genome shotgun (WGS) entry which is preliminary data.</text>
</comment>
<name>A0A2S9Q6U6_9HYPH</name>
<keyword evidence="8 11" id="KW-1133">Transmembrane helix</keyword>
<dbReference type="Gene3D" id="2.30.42.10">
    <property type="match status" value="1"/>
</dbReference>
<keyword evidence="9 13" id="KW-0482">Metalloprotease</keyword>
<evidence type="ECO:0000256" key="4">
    <source>
        <dbReference type="ARBA" id="ARBA00022670"/>
    </source>
</evidence>
<dbReference type="SMART" id="SM00228">
    <property type="entry name" value="PDZ"/>
    <property type="match status" value="1"/>
</dbReference>
<reference evidence="13 14" key="1">
    <citation type="submission" date="2018-02" db="EMBL/GenBank/DDBJ databases">
        <title>Whole genome sequencing of endophytic bacterium.</title>
        <authorList>
            <person name="Eedara R."/>
            <person name="Podile A.R."/>
        </authorList>
    </citation>
    <scope>NUCLEOTIDE SEQUENCE [LARGE SCALE GENOMIC DNA]</scope>
    <source>
        <strain evidence="13 14">RP1T</strain>
    </source>
</reference>
<evidence type="ECO:0000256" key="8">
    <source>
        <dbReference type="ARBA" id="ARBA00022989"/>
    </source>
</evidence>
<keyword evidence="7" id="KW-0862">Zinc</keyword>
<keyword evidence="4 13" id="KW-0645">Protease</keyword>
<feature type="transmembrane region" description="Helical" evidence="11">
    <location>
        <begin position="294"/>
        <end position="316"/>
    </location>
</feature>
<dbReference type="SUPFAM" id="SSF50156">
    <property type="entry name" value="PDZ domain-like"/>
    <property type="match status" value="1"/>
</dbReference>
<comment type="similarity">
    <text evidence="3">Belongs to the peptidase M50B family.</text>
</comment>
<dbReference type="AlphaFoldDB" id="A0A2S9Q6U6"/>
<organism evidence="13 14">
    <name type="scientific">Labrys okinawensis</name>
    <dbReference type="NCBI Taxonomy" id="346911"/>
    <lineage>
        <taxon>Bacteria</taxon>
        <taxon>Pseudomonadati</taxon>
        <taxon>Pseudomonadota</taxon>
        <taxon>Alphaproteobacteria</taxon>
        <taxon>Hyphomicrobiales</taxon>
        <taxon>Xanthobacteraceae</taxon>
        <taxon>Labrys</taxon>
    </lineage>
</organism>
<protein>
    <submittedName>
        <fullName evidence="13">RIP metalloprotease RseP</fullName>
    </submittedName>
</protein>
<evidence type="ECO:0000256" key="11">
    <source>
        <dbReference type="SAM" id="Phobius"/>
    </source>
</evidence>
<evidence type="ECO:0000259" key="12">
    <source>
        <dbReference type="PROSITE" id="PS50106"/>
    </source>
</evidence>
<dbReference type="RefSeq" id="WP_105864670.1">
    <property type="nucleotide sequence ID" value="NZ_PUEJ01000010.1"/>
</dbReference>
<keyword evidence="10 11" id="KW-0472">Membrane</keyword>
<comment type="subcellular location">
    <subcellularLocation>
        <location evidence="2">Membrane</location>
        <topology evidence="2">Multi-pass membrane protein</topology>
    </subcellularLocation>
</comment>
<dbReference type="Pfam" id="PF02163">
    <property type="entry name" value="Peptidase_M50"/>
    <property type="match status" value="1"/>
</dbReference>
<proteinExistence type="inferred from homology"/>
<dbReference type="GO" id="GO:0004222">
    <property type="term" value="F:metalloendopeptidase activity"/>
    <property type="evidence" value="ECO:0007669"/>
    <property type="project" value="InterPro"/>
</dbReference>
<dbReference type="GO" id="GO:0016020">
    <property type="term" value="C:membrane"/>
    <property type="evidence" value="ECO:0007669"/>
    <property type="project" value="UniProtKB-SubCell"/>
</dbReference>
<feature type="transmembrane region" description="Helical" evidence="11">
    <location>
        <begin position="7"/>
        <end position="28"/>
    </location>
</feature>
<evidence type="ECO:0000256" key="7">
    <source>
        <dbReference type="ARBA" id="ARBA00022833"/>
    </source>
</evidence>
<evidence type="ECO:0000256" key="1">
    <source>
        <dbReference type="ARBA" id="ARBA00001947"/>
    </source>
</evidence>
<dbReference type="CDD" id="cd23081">
    <property type="entry name" value="cpPDZ_EcRseP-like"/>
    <property type="match status" value="1"/>
</dbReference>
<sequence length="374" mass="39671">MMGLLDSFGLGALGFVPFIVIISILIFFHELGHFLVGRWCGVKVVTFSIGFGPELFGYDDRHGTHWRIAAIPLGGYVRFFGDANAASLPDEERNQLMTPEERAVSLFHKPVWQRIAIVAAGPLANFILAAFVFAAAFSIYGYPNSDAIIGPIKADGPAAKAGLRKGDRIVEVNGTKVTLFDQLPDLISAEPGRPVKLTIQRGQESFDVSVTPETRTFSTPDGKTVSRAIIGIGPGGMSRLDPVSALWQGTKETGQGIGASAKFIYDLFAGRGDPKQVTGIVGIAVASKTITETIGFAGLILLTAGLSISVGFINLLPIPVLDGGHLVFYAIEAIRGRPVGARAQELSFGIGLMLIITITVLVLGHDLSQQLSGG</sequence>
<evidence type="ECO:0000256" key="3">
    <source>
        <dbReference type="ARBA" id="ARBA00007931"/>
    </source>
</evidence>
<gene>
    <name evidence="13" type="ORF">C5L14_24435</name>
</gene>
<feature type="transmembrane region" description="Helical" evidence="11">
    <location>
        <begin position="115"/>
        <end position="140"/>
    </location>
</feature>
<feature type="transmembrane region" description="Helical" evidence="11">
    <location>
        <begin position="346"/>
        <end position="364"/>
    </location>
</feature>
<dbReference type="InterPro" id="IPR008915">
    <property type="entry name" value="Peptidase_M50"/>
</dbReference>
<dbReference type="InterPro" id="IPR036034">
    <property type="entry name" value="PDZ_sf"/>
</dbReference>
<comment type="cofactor">
    <cofactor evidence="1">
        <name>Zn(2+)</name>
        <dbReference type="ChEBI" id="CHEBI:29105"/>
    </cofactor>
</comment>